<dbReference type="RefSeq" id="WP_115683852.1">
    <property type="nucleotide sequence ID" value="NZ_LT976979.1"/>
</dbReference>
<organism evidence="1 3">
    <name type="scientific">Cupriavidus taiwanensis</name>
    <dbReference type="NCBI Taxonomy" id="164546"/>
    <lineage>
        <taxon>Bacteria</taxon>
        <taxon>Pseudomonadati</taxon>
        <taxon>Pseudomonadota</taxon>
        <taxon>Betaproteobacteria</taxon>
        <taxon>Burkholderiales</taxon>
        <taxon>Burkholderiaceae</taxon>
        <taxon>Cupriavidus</taxon>
    </lineage>
</organism>
<evidence type="ECO:0000313" key="1">
    <source>
        <dbReference type="EMBL" id="SOZ74562.1"/>
    </source>
</evidence>
<geneLocation type="plasmid" evidence="2">
    <name>I</name>
</geneLocation>
<gene>
    <name evidence="2" type="ORF">CBM2612_P0461</name>
    <name evidence="1" type="ORF">CBM2613_P50022</name>
</gene>
<geneLocation type="plasmid" evidence="3">
    <name>cbm2613_p</name>
</geneLocation>
<dbReference type="Proteomes" id="UP000256952">
    <property type="component" value="Plasmid CBM2613_p"/>
</dbReference>
<geneLocation type="plasmid" evidence="1">
    <name>CBM2613_p</name>
</geneLocation>
<evidence type="ECO:0000313" key="2">
    <source>
        <dbReference type="EMBL" id="SPD49116.1"/>
    </source>
</evidence>
<accession>A0A375EGM3</accession>
<sequence>MAKPHLAWGTVRAYLRDETFDDIKEIAGHAGVNMGALAHLHQRSTAQGNGATKGQLLSALDGELARMPDAEQGVVVRFMTELLLARRPNLSEPLADDLARHGWGIADHHLVALELFDPAELAQLPAEPRADLLKAGQRLRDGDLGGAVSAACGAVDTAVAMVYARHALGDPRKASFQEGCNRALQATVDLDTPLRELGWPDAMLKPFGQNFRGALNQGAFVMQTLRSQMGDVHGTKPVLKTLVFDALKWAELFVRTLTIR</sequence>
<evidence type="ECO:0008006" key="4">
    <source>
        <dbReference type="Google" id="ProtNLM"/>
    </source>
</evidence>
<evidence type="ECO:0000313" key="3">
    <source>
        <dbReference type="Proteomes" id="UP000256952"/>
    </source>
</evidence>
<protein>
    <recommendedName>
        <fullName evidence="4">Abortive infection protein-like C-terminal domain-containing protein</fullName>
    </recommendedName>
</protein>
<keyword evidence="1" id="KW-0614">Plasmid</keyword>
<proteinExistence type="predicted"/>
<dbReference type="EMBL" id="LT976981">
    <property type="protein sequence ID" value="SOZ74562.1"/>
    <property type="molecule type" value="Genomic_DNA"/>
</dbReference>
<name>A0A375EGM3_9BURK</name>
<reference evidence="1" key="2">
    <citation type="submission" date="2018-01" db="EMBL/GenBank/DDBJ databases">
        <authorList>
            <person name="Clerissi C."/>
        </authorList>
    </citation>
    <scope>NUCLEOTIDE SEQUENCE</scope>
    <source>
        <strain evidence="1">Cupriavidus taiwanensis STM 8556</strain>
        <plasmid evidence="1">CBM2613_p</plasmid>
    </source>
</reference>
<dbReference type="AlphaFoldDB" id="A0A375EGM3"/>
<reference evidence="2 3" key="1">
    <citation type="submission" date="2018-01" db="EMBL/GenBank/DDBJ databases">
        <authorList>
            <person name="Gaut B.S."/>
            <person name="Morton B.R."/>
            <person name="Clegg M.T."/>
            <person name="Duvall M.R."/>
        </authorList>
    </citation>
    <scope>NUCLEOTIDE SEQUENCE [LARGE SCALE GENOMIC DNA]</scope>
    <source>
        <strain evidence="2">Cupriavidus taiwanensis STM 8555</strain>
        <plasmid evidence="2">I</plasmid>
        <plasmid evidence="3">Plasmid cbm2613_p</plasmid>
    </source>
</reference>
<dbReference type="EMBL" id="LT984809">
    <property type="protein sequence ID" value="SPD49116.1"/>
    <property type="molecule type" value="Genomic_DNA"/>
</dbReference>